<dbReference type="Proteomes" id="UP001202479">
    <property type="component" value="Unassembled WGS sequence"/>
</dbReference>
<proteinExistence type="predicted"/>
<feature type="region of interest" description="Disordered" evidence="6">
    <location>
        <begin position="1"/>
        <end position="29"/>
    </location>
</feature>
<dbReference type="GO" id="GO:0016020">
    <property type="term" value="C:membrane"/>
    <property type="evidence" value="ECO:0007669"/>
    <property type="project" value="UniProtKB-SubCell"/>
</dbReference>
<feature type="transmembrane region" description="Helical" evidence="7">
    <location>
        <begin position="525"/>
        <end position="546"/>
    </location>
</feature>
<evidence type="ECO:0000256" key="3">
    <source>
        <dbReference type="ARBA" id="ARBA00022692"/>
    </source>
</evidence>
<feature type="compositionally biased region" description="Acidic residues" evidence="6">
    <location>
        <begin position="581"/>
        <end position="598"/>
    </location>
</feature>
<dbReference type="AlphaFoldDB" id="A0AAI9WX73"/>
<dbReference type="PANTHER" id="PTHR45649">
    <property type="entry name" value="AMINO-ACID PERMEASE BAT1"/>
    <property type="match status" value="1"/>
</dbReference>
<organism evidence="8 9">
    <name type="scientific">Candida oxycetoniae</name>
    <dbReference type="NCBI Taxonomy" id="497107"/>
    <lineage>
        <taxon>Eukaryota</taxon>
        <taxon>Fungi</taxon>
        <taxon>Dikarya</taxon>
        <taxon>Ascomycota</taxon>
        <taxon>Saccharomycotina</taxon>
        <taxon>Pichiomycetes</taxon>
        <taxon>Debaryomycetaceae</taxon>
        <taxon>Candida/Lodderomyces clade</taxon>
        <taxon>Candida</taxon>
    </lineage>
</organism>
<evidence type="ECO:0000256" key="2">
    <source>
        <dbReference type="ARBA" id="ARBA00022448"/>
    </source>
</evidence>
<feature type="transmembrane region" description="Helical" evidence="7">
    <location>
        <begin position="325"/>
        <end position="344"/>
    </location>
</feature>
<feature type="compositionally biased region" description="Low complexity" evidence="6">
    <location>
        <begin position="1"/>
        <end position="28"/>
    </location>
</feature>
<dbReference type="RefSeq" id="XP_049179446.1">
    <property type="nucleotide sequence ID" value="XM_049324857.1"/>
</dbReference>
<feature type="transmembrane region" description="Helical" evidence="7">
    <location>
        <begin position="454"/>
        <end position="474"/>
    </location>
</feature>
<feature type="transmembrane region" description="Helical" evidence="7">
    <location>
        <begin position="285"/>
        <end position="304"/>
    </location>
</feature>
<dbReference type="GeneID" id="73381132"/>
<feature type="transmembrane region" description="Helical" evidence="7">
    <location>
        <begin position="211"/>
        <end position="229"/>
    </location>
</feature>
<dbReference type="Pfam" id="PF13520">
    <property type="entry name" value="AA_permease_2"/>
    <property type="match status" value="1"/>
</dbReference>
<dbReference type="Gene3D" id="1.20.1740.10">
    <property type="entry name" value="Amino acid/polyamine transporter I"/>
    <property type="match status" value="1"/>
</dbReference>
<feature type="transmembrane region" description="Helical" evidence="7">
    <location>
        <begin position="494"/>
        <end position="513"/>
    </location>
</feature>
<evidence type="ECO:0000313" key="9">
    <source>
        <dbReference type="Proteomes" id="UP001202479"/>
    </source>
</evidence>
<evidence type="ECO:0000256" key="1">
    <source>
        <dbReference type="ARBA" id="ARBA00004141"/>
    </source>
</evidence>
<feature type="transmembrane region" description="Helical" evidence="7">
    <location>
        <begin position="430"/>
        <end position="448"/>
    </location>
</feature>
<evidence type="ECO:0000256" key="6">
    <source>
        <dbReference type="SAM" id="MobiDB-lite"/>
    </source>
</evidence>
<feature type="transmembrane region" description="Helical" evidence="7">
    <location>
        <begin position="119"/>
        <end position="139"/>
    </location>
</feature>
<feature type="compositionally biased region" description="Basic and acidic residues" evidence="6">
    <location>
        <begin position="627"/>
        <end position="638"/>
    </location>
</feature>
<evidence type="ECO:0000256" key="4">
    <source>
        <dbReference type="ARBA" id="ARBA00022989"/>
    </source>
</evidence>
<dbReference type="GO" id="GO:0022857">
    <property type="term" value="F:transmembrane transporter activity"/>
    <property type="evidence" value="ECO:0007669"/>
    <property type="project" value="InterPro"/>
</dbReference>
<keyword evidence="4 7" id="KW-1133">Transmembrane helix</keyword>
<reference evidence="8" key="1">
    <citation type="journal article" date="2022" name="DNA Res.">
        <title>Genome analysis of five recently described species of the CUG-Ser clade uncovers Candida theae as a new hybrid lineage with pathogenic potential in the Candida parapsilosis species complex.</title>
        <authorList>
            <person name="Mixao V."/>
            <person name="Del Olmo V."/>
            <person name="Hegedusova E."/>
            <person name="Saus E."/>
            <person name="Pryszcz L."/>
            <person name="Cillingova A."/>
            <person name="Nosek J."/>
            <person name="Gabaldon T."/>
        </authorList>
    </citation>
    <scope>NUCLEOTIDE SEQUENCE</scope>
    <source>
        <strain evidence="8">CBS 10844</strain>
    </source>
</reference>
<gene>
    <name evidence="8" type="ORF">KGF56_003517</name>
</gene>
<feature type="transmembrane region" description="Helical" evidence="7">
    <location>
        <begin position="173"/>
        <end position="199"/>
    </location>
</feature>
<keyword evidence="3 7" id="KW-0812">Transmembrane</keyword>
<comment type="caution">
    <text evidence="8">The sequence shown here is derived from an EMBL/GenBank/DDBJ whole genome shotgun (WGS) entry which is preliminary data.</text>
</comment>
<evidence type="ECO:0000256" key="7">
    <source>
        <dbReference type="SAM" id="Phobius"/>
    </source>
</evidence>
<name>A0AAI9WX73_9ASCO</name>
<feature type="region of interest" description="Disordered" evidence="6">
    <location>
        <begin position="581"/>
        <end position="638"/>
    </location>
</feature>
<feature type="transmembrane region" description="Helical" evidence="7">
    <location>
        <begin position="241"/>
        <end position="261"/>
    </location>
</feature>
<feature type="transmembrane region" description="Helical" evidence="7">
    <location>
        <begin position="371"/>
        <end position="390"/>
    </location>
</feature>
<keyword evidence="9" id="KW-1185">Reference proteome</keyword>
<accession>A0AAI9WX73</accession>
<feature type="transmembrane region" description="Helical" evidence="7">
    <location>
        <begin position="86"/>
        <end position="113"/>
    </location>
</feature>
<comment type="subcellular location">
    <subcellularLocation>
        <location evidence="1">Membrane</location>
        <topology evidence="1">Multi-pass membrane protein</topology>
    </subcellularLocation>
</comment>
<dbReference type="InterPro" id="IPR002293">
    <property type="entry name" value="AA/rel_permease1"/>
</dbReference>
<dbReference type="EMBL" id="JAHUZD010000122">
    <property type="protein sequence ID" value="KAI3403699.2"/>
    <property type="molecule type" value="Genomic_DNA"/>
</dbReference>
<sequence length="674" mass="74498">METPTTPPAMTSSATTSSATTTTTTTTATPPPSYASHFFSNIQASAPMQYLGSLLDPVADIYYEGDEDEIEQIEHFKYKQVLDRKLTVTSVIGLGFSVMGVPFGLSSTLWIALMDGANVTLLYGWILVCIMSLFVVLSLSEIISKYPTAGGVYHFSALLSSEKYSSISSWITGWLLLIGNWTYAISIMFSGSQFILSIFGLQDFEYKEDRLYVIGVFYLILAVAGFVNFKFAKYLEMINKACIFWTIYTVLAIDILLIFFAKRTNSIKQILTTFDNSRSGWPDPLAFIVGLQSPSFTLTGYGMLFSMTDEVKNPEKNMPKGTISAILMSTVTGLIFIIPILTILPELELLLDKNSNIMPIDLVFKISTESYVVSFLMACLMIGTMIFQSIGSLTTASRSTYALARDKGLPMAQHWTQVDSVGDCLVPRNALFLSILVCAVLSLLSLISKSAFNAFMGAAVVSLAVANGIPILLLMLNKRQKIKGAAFRLRKLGWAINGVSVFWIALSIVILCMPPTIKNLTWTKMNYASVVLVLFLAIAAVCYVTWGKSSFTGPPLDTDYFELNNLEAAGRNNLDTFVLEEDEEDEEEDEEEGEEGEGEGYHALNVKVPEATHKKSYQPLEGNSSGIEERSYNLDEQITEKFPEKLHLASHDEDRDVNDVLFEAETGAVMDNSF</sequence>
<evidence type="ECO:0000313" key="8">
    <source>
        <dbReference type="EMBL" id="KAI3403699.2"/>
    </source>
</evidence>
<protein>
    <submittedName>
        <fullName evidence="8">TPO5</fullName>
    </submittedName>
</protein>
<evidence type="ECO:0000256" key="5">
    <source>
        <dbReference type="ARBA" id="ARBA00023136"/>
    </source>
</evidence>
<keyword evidence="2" id="KW-0813">Transport</keyword>
<dbReference type="PANTHER" id="PTHR45649:SF3">
    <property type="entry name" value="POLYAMINE TRANSPORTER TPO5"/>
    <property type="match status" value="1"/>
</dbReference>
<keyword evidence="5 7" id="KW-0472">Membrane</keyword>